<evidence type="ECO:0000313" key="2">
    <source>
        <dbReference type="Proteomes" id="UP000247409"/>
    </source>
</evidence>
<gene>
    <name evidence="1" type="ORF">BWQ96_04991</name>
</gene>
<dbReference type="OrthoDB" id="10619582at2759"/>
<dbReference type="EMBL" id="NBIV01000066">
    <property type="protein sequence ID" value="PXF45225.1"/>
    <property type="molecule type" value="Genomic_DNA"/>
</dbReference>
<reference evidence="1 2" key="1">
    <citation type="journal article" date="2018" name="Mol. Biol. Evol.">
        <title>Analysis of the draft genome of the red seaweed Gracilariopsis chorda provides insights into genome size evolution in Rhodophyta.</title>
        <authorList>
            <person name="Lee J."/>
            <person name="Yang E.C."/>
            <person name="Graf L."/>
            <person name="Yang J.H."/>
            <person name="Qiu H."/>
            <person name="Zel Zion U."/>
            <person name="Chan C.X."/>
            <person name="Stephens T.G."/>
            <person name="Weber A.P.M."/>
            <person name="Boo G.H."/>
            <person name="Boo S.M."/>
            <person name="Kim K.M."/>
            <person name="Shin Y."/>
            <person name="Jung M."/>
            <person name="Lee S.J."/>
            <person name="Yim H.S."/>
            <person name="Lee J.H."/>
            <person name="Bhattacharya D."/>
            <person name="Yoon H.S."/>
        </authorList>
    </citation>
    <scope>NUCLEOTIDE SEQUENCE [LARGE SCALE GENOMIC DNA]</scope>
    <source>
        <strain evidence="1 2">SKKU-2015</strain>
        <tissue evidence="1">Whole body</tissue>
    </source>
</reference>
<dbReference type="AlphaFoldDB" id="A0A2V3ISX1"/>
<protein>
    <submittedName>
        <fullName evidence="1">Uncharacterized protein</fullName>
    </submittedName>
</protein>
<comment type="caution">
    <text evidence="1">The sequence shown here is derived from an EMBL/GenBank/DDBJ whole genome shotgun (WGS) entry which is preliminary data.</text>
</comment>
<proteinExistence type="predicted"/>
<sequence length="458" mass="51347">MATGSQNSDSSLESDEHLLYLGTLEEFRIKRKHVRATRAKQPGGGVEQVKIRRMSDIDVSSEENWLRSSNLQRFRMRKTAKDWTAFFMSQDILLQGPYECANLLRNSSSSNPLLFEADRYFPYCSTSERVVHGHVVAEVPMINLTKVHLSSRRSHRITLKAQCVYLIGKVEEEAQSKPCYLCWTKHDLNDSPCPSISIFVPLPSHAHLKTRIYDRVRCGARVLTKIAGQNSTLACSSGREDLCTSCLARAVRSGCTWFKMDGTCNDWYCPNDERCDCVEESDSCSHYIYIPDAKRNNIVDDDLAVAVAEGKVRVLTGALESEWRRKMSYTVRKLAMKALKSGAEISVDSLVRTFSAIDSKLSKCEVMAMAMYDTRLADLIDGHKSFTLNDVNGFVRNAEATEVGPWLAGRLVRDAEGIWWQTARSEPLLVSTRDAISTVSKASVSSLQTSDELGRLIG</sequence>
<name>A0A2V3ISX1_9FLOR</name>
<evidence type="ECO:0000313" key="1">
    <source>
        <dbReference type="EMBL" id="PXF45225.1"/>
    </source>
</evidence>
<keyword evidence="2" id="KW-1185">Reference proteome</keyword>
<dbReference type="Proteomes" id="UP000247409">
    <property type="component" value="Unassembled WGS sequence"/>
</dbReference>
<accession>A0A2V3ISX1</accession>
<organism evidence="1 2">
    <name type="scientific">Gracilariopsis chorda</name>
    <dbReference type="NCBI Taxonomy" id="448386"/>
    <lineage>
        <taxon>Eukaryota</taxon>
        <taxon>Rhodophyta</taxon>
        <taxon>Florideophyceae</taxon>
        <taxon>Rhodymeniophycidae</taxon>
        <taxon>Gracilariales</taxon>
        <taxon>Gracilariaceae</taxon>
        <taxon>Gracilariopsis</taxon>
    </lineage>
</organism>